<keyword evidence="3" id="KW-1185">Reference proteome</keyword>
<gene>
    <name evidence="2" type="ORF">QPK24_11385</name>
</gene>
<sequence>MSEQFDLQAARVLKLIDNDNKQGTDQPPKRFRMCIDQAEHDSNTAGLHELRASASGQFSLNGLKYMKSVIPSDTFTVVDLRQECHGFVNGMAISWYGPYNDSNRELSPQAVIELEQQNLNELKKADTVEFDYLEGKSFQLEIPLTAPLQVYSEAELTSLEDIGYIRFCVTDHHRPPDVIVDEFISFVKALSPSEWLHFHCRGGVGRATSFILMYDMIRNAHQVSLEDILQRQQKIGGRDMYRLNPEQGEHIRKAALDRLDFIHTFYDYCASRQGDYEMSWQDWLQTQQASN</sequence>
<evidence type="ECO:0000313" key="2">
    <source>
        <dbReference type="EMBL" id="WIV21229.1"/>
    </source>
</evidence>
<name>A0ABY8X7X5_9BACL</name>
<feature type="domain" description="Tyrosine specific protein phosphatases" evidence="1">
    <location>
        <begin position="181"/>
        <end position="230"/>
    </location>
</feature>
<proteinExistence type="predicted"/>
<accession>A0ABY8X7X5</accession>
<dbReference type="SMART" id="SM01301">
    <property type="entry name" value="PTPlike_phytase"/>
    <property type="match status" value="1"/>
</dbReference>
<evidence type="ECO:0000259" key="1">
    <source>
        <dbReference type="PROSITE" id="PS50056"/>
    </source>
</evidence>
<dbReference type="Pfam" id="PF14566">
    <property type="entry name" value="PTPlike_phytase"/>
    <property type="match status" value="1"/>
</dbReference>
<evidence type="ECO:0000313" key="3">
    <source>
        <dbReference type="Proteomes" id="UP001236415"/>
    </source>
</evidence>
<dbReference type="RefSeq" id="WP_285748785.1">
    <property type="nucleotide sequence ID" value="NZ_CP127162.1"/>
</dbReference>
<dbReference type="SUPFAM" id="SSF52799">
    <property type="entry name" value="(Phosphotyrosine protein) phosphatases II"/>
    <property type="match status" value="1"/>
</dbReference>
<dbReference type="InterPro" id="IPR000387">
    <property type="entry name" value="Tyr_Pase_dom"/>
</dbReference>
<dbReference type="Gene3D" id="3.90.190.10">
    <property type="entry name" value="Protein tyrosine phosphatase superfamily"/>
    <property type="match status" value="1"/>
</dbReference>
<organism evidence="2 3">
    <name type="scientific">Paenibacillus polygoni</name>
    <dbReference type="NCBI Taxonomy" id="3050112"/>
    <lineage>
        <taxon>Bacteria</taxon>
        <taxon>Bacillati</taxon>
        <taxon>Bacillota</taxon>
        <taxon>Bacilli</taxon>
        <taxon>Bacillales</taxon>
        <taxon>Paenibacillaceae</taxon>
        <taxon>Paenibacillus</taxon>
    </lineage>
</organism>
<reference evidence="2 3" key="1">
    <citation type="submission" date="2023-06" db="EMBL/GenBank/DDBJ databases">
        <title>Paenibacillus polygonum sp. nov., an endophytic bacterium, isolated from Polygonum lapathifolium L. in Nanji Wetland National Nature Reserve, South of Poyang Lake, Jiangxi Province, China.</title>
        <authorList>
            <person name="Yu Z."/>
        </authorList>
    </citation>
    <scope>NUCLEOTIDE SEQUENCE [LARGE SCALE GENOMIC DNA]</scope>
    <source>
        <strain evidence="2 3">C31</strain>
    </source>
</reference>
<dbReference type="PROSITE" id="PS50056">
    <property type="entry name" value="TYR_PHOSPHATASE_2"/>
    <property type="match status" value="1"/>
</dbReference>
<dbReference type="Proteomes" id="UP001236415">
    <property type="component" value="Chromosome"/>
</dbReference>
<dbReference type="Gene3D" id="3.30.70.1690">
    <property type="match status" value="1"/>
</dbReference>
<dbReference type="EMBL" id="CP127162">
    <property type="protein sequence ID" value="WIV21229.1"/>
    <property type="molecule type" value="Genomic_DNA"/>
</dbReference>
<protein>
    <recommendedName>
        <fullName evidence="1">Tyrosine specific protein phosphatases domain-containing protein</fullName>
    </recommendedName>
</protein>
<dbReference type="InterPro" id="IPR029021">
    <property type="entry name" value="Prot-tyrosine_phosphatase-like"/>
</dbReference>